<organism evidence="6 7">
    <name type="scientific">Pedosphaera parvula (strain Ellin514)</name>
    <dbReference type="NCBI Taxonomy" id="320771"/>
    <lineage>
        <taxon>Bacteria</taxon>
        <taxon>Pseudomonadati</taxon>
        <taxon>Verrucomicrobiota</taxon>
        <taxon>Pedosphaerae</taxon>
        <taxon>Pedosphaerales</taxon>
        <taxon>Pedosphaeraceae</taxon>
        <taxon>Pedosphaera</taxon>
    </lineage>
</organism>
<keyword evidence="6" id="KW-0808">Transferase</keyword>
<evidence type="ECO:0000256" key="4">
    <source>
        <dbReference type="PIRSR" id="PIRSR000390-2"/>
    </source>
</evidence>
<evidence type="ECO:0000256" key="2">
    <source>
        <dbReference type="ARBA" id="ARBA00037999"/>
    </source>
</evidence>
<accession>B9XPL4</accession>
<dbReference type="InterPro" id="IPR000653">
    <property type="entry name" value="DegT/StrS_aminotransferase"/>
</dbReference>
<dbReference type="PIRSF" id="PIRSF000390">
    <property type="entry name" value="PLP_StrS"/>
    <property type="match status" value="1"/>
</dbReference>
<keyword evidence="1 4" id="KW-0663">Pyridoxal phosphate</keyword>
<dbReference type="Gene3D" id="3.40.640.10">
    <property type="entry name" value="Type I PLP-dependent aspartate aminotransferase-like (Major domain)"/>
    <property type="match status" value="1"/>
</dbReference>
<keyword evidence="6" id="KW-0032">Aminotransferase</keyword>
<dbReference type="EMBL" id="ABOX02000047">
    <property type="protein sequence ID" value="EEF58242.1"/>
    <property type="molecule type" value="Genomic_DNA"/>
</dbReference>
<comment type="caution">
    <text evidence="6">The sequence shown here is derived from an EMBL/GenBank/DDBJ whole genome shotgun (WGS) entry which is preliminary data.</text>
</comment>
<evidence type="ECO:0000256" key="5">
    <source>
        <dbReference type="RuleBase" id="RU004508"/>
    </source>
</evidence>
<dbReference type="GO" id="GO:0030170">
    <property type="term" value="F:pyridoxal phosphate binding"/>
    <property type="evidence" value="ECO:0007669"/>
    <property type="project" value="UniProtKB-ARBA"/>
</dbReference>
<reference evidence="6 7" key="1">
    <citation type="journal article" date="2011" name="J. Bacteriol.">
        <title>Genome sequence of 'Pedosphaera parvula' Ellin514, an aerobic Verrucomicrobial isolate from pasture soil.</title>
        <authorList>
            <person name="Kant R."/>
            <person name="van Passel M.W."/>
            <person name="Sangwan P."/>
            <person name="Palva A."/>
            <person name="Lucas S."/>
            <person name="Copeland A."/>
            <person name="Lapidus A."/>
            <person name="Glavina Del Rio T."/>
            <person name="Dalin E."/>
            <person name="Tice H."/>
            <person name="Bruce D."/>
            <person name="Goodwin L."/>
            <person name="Pitluck S."/>
            <person name="Chertkov O."/>
            <person name="Larimer F.W."/>
            <person name="Land M.L."/>
            <person name="Hauser L."/>
            <person name="Brettin T.S."/>
            <person name="Detter J.C."/>
            <person name="Han S."/>
            <person name="de Vos W.M."/>
            <person name="Janssen P.H."/>
            <person name="Smidt H."/>
        </authorList>
    </citation>
    <scope>NUCLEOTIDE SEQUENCE [LARGE SCALE GENOMIC DNA]</scope>
    <source>
        <strain evidence="6 7">Ellin514</strain>
    </source>
</reference>
<comment type="similarity">
    <text evidence="2 5">Belongs to the DegT/DnrJ/EryC1 family.</text>
</comment>
<dbReference type="InterPro" id="IPR015422">
    <property type="entry name" value="PyrdxlP-dep_Trfase_small"/>
</dbReference>
<evidence type="ECO:0000313" key="7">
    <source>
        <dbReference type="Proteomes" id="UP000003688"/>
    </source>
</evidence>
<dbReference type="GO" id="GO:0000271">
    <property type="term" value="P:polysaccharide biosynthetic process"/>
    <property type="evidence" value="ECO:0007669"/>
    <property type="project" value="TreeGrafter"/>
</dbReference>
<proteinExistence type="inferred from homology"/>
<name>B9XPL4_PEDPL</name>
<dbReference type="GO" id="GO:0008483">
    <property type="term" value="F:transaminase activity"/>
    <property type="evidence" value="ECO:0007669"/>
    <property type="project" value="UniProtKB-KW"/>
</dbReference>
<evidence type="ECO:0000256" key="3">
    <source>
        <dbReference type="PIRSR" id="PIRSR000390-1"/>
    </source>
</evidence>
<dbReference type="PANTHER" id="PTHR30244:SF36">
    <property type="entry name" value="3-OXO-GLUCOSE-6-PHOSPHATE:GLUTAMATE AMINOTRANSFERASE"/>
    <property type="match status" value="1"/>
</dbReference>
<dbReference type="OrthoDB" id="9810913at2"/>
<feature type="active site" description="Proton acceptor" evidence="3">
    <location>
        <position position="188"/>
    </location>
</feature>
<dbReference type="AlphaFoldDB" id="B9XPL4"/>
<dbReference type="InterPro" id="IPR015421">
    <property type="entry name" value="PyrdxlP-dep_Trfase_major"/>
</dbReference>
<evidence type="ECO:0000313" key="6">
    <source>
        <dbReference type="EMBL" id="EEF58242.1"/>
    </source>
</evidence>
<dbReference type="STRING" id="320771.Cflav_PD1442"/>
<evidence type="ECO:0000256" key="1">
    <source>
        <dbReference type="ARBA" id="ARBA00022898"/>
    </source>
</evidence>
<dbReference type="InterPro" id="IPR015424">
    <property type="entry name" value="PyrdxlP-dep_Trfase"/>
</dbReference>
<sequence>MDQPIPYLDLAAQMRPLRKEIDAVIAKALDNCTFCLGPDVVQFEKDFAAYCDAKHALGFNSGTSALHVAMLLLNLKPGDEVITTPYTFVATSWAISYCGATPVYVDIDETTFNLDPKLVEKAITPRTKAILPVHLYGQPCDLDPLLEICRKHNLALVEDAAQAHGAKYKGKKIGTFGEISCFSFYPTKNVGACGEGGALVTNNDAFATRAKSLREHGSTVRYYHDEVGYNYRMEGIQGAVLGVKLKYLEKWNRERRHVAMRYHELLADTPLRLPAEGPYAESIYHLYTVRHPSRDDLKKHLEAHKIGSALHYPLPLHLQKCYASLGYKPGDFPIAEQAARECLVLPIYPELTDEQIQRVASTIKQFFNQ</sequence>
<dbReference type="Proteomes" id="UP000003688">
    <property type="component" value="Unassembled WGS sequence"/>
</dbReference>
<protein>
    <submittedName>
        <fullName evidence="6">DegT/DnrJ/EryC1/StrS aminotransferase</fullName>
    </submittedName>
</protein>
<keyword evidence="7" id="KW-1185">Reference proteome</keyword>
<feature type="modified residue" description="N6-(pyridoxal phosphate)lysine" evidence="4">
    <location>
        <position position="188"/>
    </location>
</feature>
<dbReference type="RefSeq" id="WP_007417750.1">
    <property type="nucleotide sequence ID" value="NZ_ABOX02000047.1"/>
</dbReference>
<dbReference type="PANTHER" id="PTHR30244">
    <property type="entry name" value="TRANSAMINASE"/>
    <property type="match status" value="1"/>
</dbReference>
<dbReference type="Gene3D" id="3.90.1150.10">
    <property type="entry name" value="Aspartate Aminotransferase, domain 1"/>
    <property type="match status" value="1"/>
</dbReference>
<dbReference type="CDD" id="cd00616">
    <property type="entry name" value="AHBA_syn"/>
    <property type="match status" value="1"/>
</dbReference>
<dbReference type="FunFam" id="3.40.640.10:FF:000089">
    <property type="entry name" value="Aminotransferase, DegT/DnrJ/EryC1/StrS family"/>
    <property type="match status" value="1"/>
</dbReference>
<dbReference type="Pfam" id="PF01041">
    <property type="entry name" value="DegT_DnrJ_EryC1"/>
    <property type="match status" value="1"/>
</dbReference>
<dbReference type="SUPFAM" id="SSF53383">
    <property type="entry name" value="PLP-dependent transferases"/>
    <property type="match status" value="1"/>
</dbReference>
<gene>
    <name evidence="6" type="ORF">Cflav_PD1442</name>
</gene>